<evidence type="ECO:0000313" key="2">
    <source>
        <dbReference type="Proteomes" id="UP000321089"/>
    </source>
</evidence>
<name>A0A512TJU1_CLOBU</name>
<dbReference type="Proteomes" id="UP000321089">
    <property type="component" value="Unassembled WGS sequence"/>
</dbReference>
<accession>A0A512TJU1</accession>
<comment type="caution">
    <text evidence="1">The sequence shown here is derived from an EMBL/GenBank/DDBJ whole genome shotgun (WGS) entry which is preliminary data.</text>
</comment>
<proteinExistence type="predicted"/>
<organism evidence="1 2">
    <name type="scientific">Clostridium butyricum</name>
    <dbReference type="NCBI Taxonomy" id="1492"/>
    <lineage>
        <taxon>Bacteria</taxon>
        <taxon>Bacillati</taxon>
        <taxon>Bacillota</taxon>
        <taxon>Clostridia</taxon>
        <taxon>Eubacteriales</taxon>
        <taxon>Clostridiaceae</taxon>
        <taxon>Clostridium</taxon>
    </lineage>
</organism>
<sequence>MKVIYITKHNEDKIFYFKQVYWIKDKIQYTCFNFKFIENMINRKEMLNMSKESDKKLIRGCKACVKSVKKRLH</sequence>
<protein>
    <submittedName>
        <fullName evidence="1">Uncharacterized protein</fullName>
    </submittedName>
</protein>
<reference evidence="1 2" key="1">
    <citation type="submission" date="2019-07" db="EMBL/GenBank/DDBJ databases">
        <title>Whole genome shotgun sequence of Clostridium butyricum NBRC 3858.</title>
        <authorList>
            <person name="Hosoyama A."/>
            <person name="Uohara A."/>
            <person name="Ohji S."/>
            <person name="Ichikawa N."/>
        </authorList>
    </citation>
    <scope>NUCLEOTIDE SEQUENCE [LARGE SCALE GENOMIC DNA]</scope>
    <source>
        <strain evidence="1 2">NBRC 3858</strain>
    </source>
</reference>
<gene>
    <name evidence="1" type="ORF">CBU02nite_08670</name>
</gene>
<evidence type="ECO:0000313" key="1">
    <source>
        <dbReference type="EMBL" id="GEQ20361.1"/>
    </source>
</evidence>
<dbReference type="EMBL" id="BKBC01000008">
    <property type="protein sequence ID" value="GEQ20361.1"/>
    <property type="molecule type" value="Genomic_DNA"/>
</dbReference>
<dbReference type="AlphaFoldDB" id="A0A512TJU1"/>